<dbReference type="RefSeq" id="WP_332616532.1">
    <property type="nucleotide sequence ID" value="NZ_JAXGFP010000004.1"/>
</dbReference>
<evidence type="ECO:0000313" key="4">
    <source>
        <dbReference type="Proteomes" id="UP001355056"/>
    </source>
</evidence>
<organism evidence="3 4">
    <name type="scientific">Novilysobacter erysipheiresistens</name>
    <dbReference type="NCBI Taxonomy" id="1749332"/>
    <lineage>
        <taxon>Bacteria</taxon>
        <taxon>Pseudomonadati</taxon>
        <taxon>Pseudomonadota</taxon>
        <taxon>Gammaproteobacteria</taxon>
        <taxon>Lysobacterales</taxon>
        <taxon>Lysobacteraceae</taxon>
        <taxon>Novilysobacter</taxon>
    </lineage>
</organism>
<keyword evidence="4" id="KW-1185">Reference proteome</keyword>
<proteinExistence type="predicted"/>
<gene>
    <name evidence="3" type="primary">tolA</name>
    <name evidence="3" type="ORF">SNE34_08390</name>
</gene>
<accession>A0ABU7YYN6</accession>
<keyword evidence="2" id="KW-1133">Transmembrane helix</keyword>
<dbReference type="NCBIfam" id="TIGR02794">
    <property type="entry name" value="tolA_full"/>
    <property type="match status" value="1"/>
</dbReference>
<keyword evidence="2" id="KW-0472">Membrane</keyword>
<protein>
    <submittedName>
        <fullName evidence="3">Cell envelope integrity protein TolA</fullName>
    </submittedName>
</protein>
<reference evidence="3 4" key="1">
    <citation type="journal article" date="2016" name="Int. J. Syst. Evol. Microbiol.">
        <title>Lysobacter erysipheiresistens sp. nov., an antagonist of powdery mildew, isolated from tobacco-cultivated soil.</title>
        <authorList>
            <person name="Xie B."/>
            <person name="Li T."/>
            <person name="Lin X."/>
            <person name="Wang C.J."/>
            <person name="Chen Y.J."/>
            <person name="Liu W.J."/>
            <person name="Zhao Z.W."/>
        </authorList>
    </citation>
    <scope>NUCLEOTIDE SEQUENCE [LARGE SCALE GENOMIC DNA]</scope>
    <source>
        <strain evidence="3 4">RS-LYSO-3</strain>
    </source>
</reference>
<dbReference type="EMBL" id="JAXGFP010000004">
    <property type="protein sequence ID" value="MEG3184026.1"/>
    <property type="molecule type" value="Genomic_DNA"/>
</dbReference>
<feature type="compositionally biased region" description="Basic and acidic residues" evidence="1">
    <location>
        <begin position="135"/>
        <end position="173"/>
    </location>
</feature>
<feature type="region of interest" description="Disordered" evidence="1">
    <location>
        <begin position="202"/>
        <end position="227"/>
    </location>
</feature>
<dbReference type="Proteomes" id="UP001355056">
    <property type="component" value="Unassembled WGS sequence"/>
</dbReference>
<sequence length="320" mass="35107">MRETRADTRQAVVLAIGLHIVLFALMFAGLWWTRSAVPVSAAGSPIEATLVDANALSAPMREALRDRPEPVVEPQPEPLPEPVEEEVAPPPQPIPEPVPEDAPTPPQQQAQDFIPEPDTREQDEVVDAPTPTPSDEEKLQEEKRRQAQVDLTEKKRQEEAERKRRLAAEAEARQAKLAEIRKKRADAARAAELAEQKLQQIADARAAQSSDNASAASPPPGNYGGDTGLQARYAAALQEVILSKWTRPETVPLGSRCTLVIKQLPGGEVMSAEVSSPCAYDEMGQRSIEAAVLKAQPLPYAGFEKVFRRTLILNFEARDR</sequence>
<feature type="compositionally biased region" description="Low complexity" evidence="1">
    <location>
        <begin position="202"/>
        <end position="216"/>
    </location>
</feature>
<dbReference type="InterPro" id="IPR014161">
    <property type="entry name" value="Tol-Pal_TolA"/>
</dbReference>
<feature type="compositionally biased region" description="Pro residues" evidence="1">
    <location>
        <begin position="71"/>
        <end position="81"/>
    </location>
</feature>
<evidence type="ECO:0000313" key="3">
    <source>
        <dbReference type="EMBL" id="MEG3184026.1"/>
    </source>
</evidence>
<evidence type="ECO:0000256" key="1">
    <source>
        <dbReference type="SAM" id="MobiDB-lite"/>
    </source>
</evidence>
<feature type="compositionally biased region" description="Pro residues" evidence="1">
    <location>
        <begin position="88"/>
        <end position="106"/>
    </location>
</feature>
<dbReference type="SUPFAM" id="SSF74653">
    <property type="entry name" value="TolA/TonB C-terminal domain"/>
    <property type="match status" value="1"/>
</dbReference>
<feature type="transmembrane region" description="Helical" evidence="2">
    <location>
        <begin position="12"/>
        <end position="32"/>
    </location>
</feature>
<dbReference type="Gene3D" id="3.30.1150.10">
    <property type="match status" value="1"/>
</dbReference>
<feature type="region of interest" description="Disordered" evidence="1">
    <location>
        <begin position="65"/>
        <end position="173"/>
    </location>
</feature>
<comment type="caution">
    <text evidence="3">The sequence shown here is derived from an EMBL/GenBank/DDBJ whole genome shotgun (WGS) entry which is preliminary data.</text>
</comment>
<name>A0ABU7YYN6_9GAMM</name>
<keyword evidence="2" id="KW-0812">Transmembrane</keyword>
<evidence type="ECO:0000256" key="2">
    <source>
        <dbReference type="SAM" id="Phobius"/>
    </source>
</evidence>